<evidence type="ECO:0000259" key="1">
    <source>
        <dbReference type="PROSITE" id="PS50209"/>
    </source>
</evidence>
<sequence length="90" mass="9662">LSVDQLSNARLGLIEGVSEAVLKDVIDGLRAANPPVLTGREANQIMQGNQVQEDRVGQLVDVVCKKGDVASGYENHWQDGGTSHQINPQI</sequence>
<reference evidence="3" key="2">
    <citation type="journal article" date="2014" name="Nat. Commun.">
        <title>The cavefish genome reveals candidate genes for eye loss.</title>
        <authorList>
            <person name="McGaugh S.E."/>
            <person name="Gross J.B."/>
            <person name="Aken B."/>
            <person name="Blin M."/>
            <person name="Borowsky R."/>
            <person name="Chalopin D."/>
            <person name="Hinaux H."/>
            <person name="Jeffery W.R."/>
            <person name="Keene A."/>
            <person name="Ma L."/>
            <person name="Minx P."/>
            <person name="Murphy D."/>
            <person name="O'Quin K.E."/>
            <person name="Retaux S."/>
            <person name="Rohner N."/>
            <person name="Searle S.M."/>
            <person name="Stahl B.A."/>
            <person name="Tabin C."/>
            <person name="Volff J.N."/>
            <person name="Yoshizawa M."/>
            <person name="Warren W.C."/>
        </authorList>
    </citation>
    <scope>NUCLEOTIDE SEQUENCE [LARGE SCALE GENOMIC DNA]</scope>
    <source>
        <strain evidence="3">female</strain>
    </source>
</reference>
<dbReference type="InterPro" id="IPR001315">
    <property type="entry name" value="CARD"/>
</dbReference>
<dbReference type="InterPro" id="IPR011029">
    <property type="entry name" value="DEATH-like_dom_sf"/>
</dbReference>
<reference evidence="3" key="1">
    <citation type="submission" date="2013-03" db="EMBL/GenBank/DDBJ databases">
        <authorList>
            <person name="Jeffery W."/>
            <person name="Warren W."/>
            <person name="Wilson R.K."/>
        </authorList>
    </citation>
    <scope>NUCLEOTIDE SEQUENCE</scope>
    <source>
        <strain evidence="3">female</strain>
    </source>
</reference>
<dbReference type="PROSITE" id="PS50209">
    <property type="entry name" value="CARD"/>
    <property type="match status" value="1"/>
</dbReference>
<dbReference type="SUPFAM" id="SSF47986">
    <property type="entry name" value="DEATH domain"/>
    <property type="match status" value="1"/>
</dbReference>
<dbReference type="Proteomes" id="UP000018467">
    <property type="component" value="Unassembled WGS sequence"/>
</dbReference>
<accession>A0A3B1J2D4</accession>
<dbReference type="InParanoid" id="A0A3B1J2D4"/>
<proteinExistence type="predicted"/>
<evidence type="ECO:0000313" key="3">
    <source>
        <dbReference type="Proteomes" id="UP000018467"/>
    </source>
</evidence>
<name>A0A3B1J2D4_ASTMX</name>
<evidence type="ECO:0000313" key="2">
    <source>
        <dbReference type="Ensembl" id="ENSAMXP00000036066.1"/>
    </source>
</evidence>
<dbReference type="GO" id="GO:0042981">
    <property type="term" value="P:regulation of apoptotic process"/>
    <property type="evidence" value="ECO:0007669"/>
    <property type="project" value="InterPro"/>
</dbReference>
<organism evidence="2 3">
    <name type="scientific">Astyanax mexicanus</name>
    <name type="common">Blind cave fish</name>
    <name type="synonym">Astyanax fasciatus mexicanus</name>
    <dbReference type="NCBI Taxonomy" id="7994"/>
    <lineage>
        <taxon>Eukaryota</taxon>
        <taxon>Metazoa</taxon>
        <taxon>Chordata</taxon>
        <taxon>Craniata</taxon>
        <taxon>Vertebrata</taxon>
        <taxon>Euteleostomi</taxon>
        <taxon>Actinopterygii</taxon>
        <taxon>Neopterygii</taxon>
        <taxon>Teleostei</taxon>
        <taxon>Ostariophysi</taxon>
        <taxon>Characiformes</taxon>
        <taxon>Characoidei</taxon>
        <taxon>Acestrorhamphidae</taxon>
        <taxon>Acestrorhamphinae</taxon>
        <taxon>Astyanax</taxon>
    </lineage>
</organism>
<keyword evidence="3" id="KW-1185">Reference proteome</keyword>
<feature type="domain" description="CARD" evidence="1">
    <location>
        <begin position="1"/>
        <end position="70"/>
    </location>
</feature>
<dbReference type="Ensembl" id="ENSAMXT00000037374.1">
    <property type="protein sequence ID" value="ENSAMXP00000036066.1"/>
    <property type="gene ID" value="ENSAMXG00000038523.1"/>
</dbReference>
<dbReference type="Pfam" id="PF00619">
    <property type="entry name" value="CARD"/>
    <property type="match status" value="1"/>
</dbReference>
<reference evidence="2" key="4">
    <citation type="submission" date="2025-09" db="UniProtKB">
        <authorList>
            <consortium name="Ensembl"/>
        </authorList>
    </citation>
    <scope>IDENTIFICATION</scope>
</reference>
<dbReference type="GeneTree" id="ENSGT00940000177885"/>
<dbReference type="Bgee" id="ENSAMXG00000038523">
    <property type="expression patterns" value="Expressed in intestine and 11 other cell types or tissues"/>
</dbReference>
<dbReference type="Gene3D" id="1.10.533.10">
    <property type="entry name" value="Death Domain, Fas"/>
    <property type="match status" value="1"/>
</dbReference>
<reference evidence="2" key="3">
    <citation type="submission" date="2025-08" db="UniProtKB">
        <authorList>
            <consortium name="Ensembl"/>
        </authorList>
    </citation>
    <scope>IDENTIFICATION</scope>
</reference>
<protein>
    <recommendedName>
        <fullName evidence="1">CARD domain-containing protein</fullName>
    </recommendedName>
</protein>
<dbReference type="STRING" id="7994.ENSAMXP00000036066"/>
<dbReference type="AlphaFoldDB" id="A0A3B1J2D4"/>